<name>A0ABU0XE52_9PSEU</name>
<comment type="caution">
    <text evidence="1">The sequence shown here is derived from an EMBL/GenBank/DDBJ whole genome shotgun (WGS) entry which is preliminary data.</text>
</comment>
<dbReference type="Proteomes" id="UP001225605">
    <property type="component" value="Unassembled WGS sequence"/>
</dbReference>
<keyword evidence="2" id="KW-1185">Reference proteome</keyword>
<dbReference type="SUPFAM" id="SSF55961">
    <property type="entry name" value="Bet v1-like"/>
    <property type="match status" value="1"/>
</dbReference>
<dbReference type="RefSeq" id="WP_306750648.1">
    <property type="nucleotide sequence ID" value="NZ_NSDM01000026.1"/>
</dbReference>
<evidence type="ECO:0000313" key="2">
    <source>
        <dbReference type="Proteomes" id="UP001225605"/>
    </source>
</evidence>
<protein>
    <submittedName>
        <fullName evidence="1">Polyketide cyclase</fullName>
    </submittedName>
</protein>
<dbReference type="Pfam" id="PF10604">
    <property type="entry name" value="Polyketide_cyc2"/>
    <property type="match status" value="1"/>
</dbReference>
<dbReference type="EMBL" id="NSDM01000026">
    <property type="protein sequence ID" value="MDQ2588979.1"/>
    <property type="molecule type" value="Genomic_DNA"/>
</dbReference>
<dbReference type="InterPro" id="IPR023393">
    <property type="entry name" value="START-like_dom_sf"/>
</dbReference>
<dbReference type="InterPro" id="IPR019587">
    <property type="entry name" value="Polyketide_cyclase/dehydratase"/>
</dbReference>
<accession>A0ABU0XE52</accession>
<proteinExistence type="predicted"/>
<organism evidence="1 2">
    <name type="scientific">Saccharothrix yanglingensis</name>
    <dbReference type="NCBI Taxonomy" id="659496"/>
    <lineage>
        <taxon>Bacteria</taxon>
        <taxon>Bacillati</taxon>
        <taxon>Actinomycetota</taxon>
        <taxon>Actinomycetes</taxon>
        <taxon>Pseudonocardiales</taxon>
        <taxon>Pseudonocardiaceae</taxon>
        <taxon>Saccharothrix</taxon>
    </lineage>
</organism>
<sequence>MDLNFYRFDLSWTVGHPKEAVFDALVAIDEYPRWWPDYRRVERIDDEAVAIALRSSLPYTLRVTNRFLIRDAPGGHFRLALDGDIAGWIDFAVTDRGDGSTDVHITQECTARKKLLRVFAPVARRAFAHNHALTMRRGHLGLDRLLSTSHQR</sequence>
<reference evidence="1 2" key="1">
    <citation type="submission" date="2017-06" db="EMBL/GenBank/DDBJ databases">
        <title>Cultured bacterium strain Saccharothrix yanglingensis Hhs.015.</title>
        <authorList>
            <person name="Xia Y."/>
        </authorList>
    </citation>
    <scope>NUCLEOTIDE SEQUENCE [LARGE SCALE GENOMIC DNA]</scope>
    <source>
        <strain evidence="1 2">Hhs.015</strain>
    </source>
</reference>
<dbReference type="Gene3D" id="3.30.530.20">
    <property type="match status" value="1"/>
</dbReference>
<gene>
    <name evidence="1" type="ORF">CKY47_34570</name>
</gene>
<evidence type="ECO:0000313" key="1">
    <source>
        <dbReference type="EMBL" id="MDQ2588979.1"/>
    </source>
</evidence>